<dbReference type="Proteomes" id="UP001236507">
    <property type="component" value="Unassembled WGS sequence"/>
</dbReference>
<dbReference type="RefSeq" id="WP_283345169.1">
    <property type="nucleotide sequence ID" value="NZ_JASHIF010000011.1"/>
</dbReference>
<dbReference type="InterPro" id="IPR024548">
    <property type="entry name" value="Cu2_monoox_C"/>
</dbReference>
<protein>
    <recommendedName>
        <fullName evidence="2">Copper type II ascorbate-dependent monooxygenase C-terminal domain-containing protein</fullName>
    </recommendedName>
</protein>
<dbReference type="SUPFAM" id="SSF49742">
    <property type="entry name" value="PHM/PNGase F"/>
    <property type="match status" value="1"/>
</dbReference>
<keyword evidence="1" id="KW-1015">Disulfide bond</keyword>
<evidence type="ECO:0000256" key="1">
    <source>
        <dbReference type="ARBA" id="ARBA00023157"/>
    </source>
</evidence>
<dbReference type="InterPro" id="IPR008977">
    <property type="entry name" value="PHM/PNGase_F_dom_sf"/>
</dbReference>
<feature type="domain" description="Copper type II ascorbate-dependent monooxygenase C-terminal" evidence="2">
    <location>
        <begin position="366"/>
        <end position="459"/>
    </location>
</feature>
<proteinExistence type="predicted"/>
<reference evidence="3 4" key="1">
    <citation type="submission" date="2023-05" db="EMBL/GenBank/DDBJ databases">
        <title>Novel species of genus Flectobacillus isolated from stream in China.</title>
        <authorList>
            <person name="Lu H."/>
        </authorList>
    </citation>
    <scope>NUCLEOTIDE SEQUENCE [LARGE SCALE GENOMIC DNA]</scope>
    <source>
        <strain evidence="3 4">KCTC 42575</strain>
    </source>
</reference>
<dbReference type="Pfam" id="PF03712">
    <property type="entry name" value="Cu2_monoox_C"/>
    <property type="match status" value="1"/>
</dbReference>
<sequence>MKNSYSTLLFGAFLGVFLLTLGCSKKSIDSTDATTVSSFDLIQQKILTPSCATSGCHASTSDNTYAQHGLVLEKSVAYQNLIGVNPKNDLAKTDNLQRVKPFKSLESLLFHKLEWDASHHSNKQYGLPMPLGSNPLYVGQIEFIRRWIEAGAPRTGDVVDKTLLDDKTPSYAANSAPFEALKSPQEEGVTGIQLHVDAFNVAANFEREIFVRKSLGNSSDVYVNRIKLKSRPNSHHLVLYDFRNKDNALLMPTIDIVRDLRNADNSLNALTVLQMSNHIFLGGGTDPNQDYSFPDGMALKLPAGTAIDVNPHYFNKTNQPFLGENYVNLYTVPASKVQKIVQMIDFNNTSFSLPANQRTTITKDFKFDSNVTIVSLTSHNHKYGEKFVIKIKGGTRDGETVYESTDWEHPKVINFSTPIQLKKGEGLTSVVTYNNTTNKNLGFGLTSEDEMNIIFGYYYVNP</sequence>
<comment type="caution">
    <text evidence="3">The sequence shown here is derived from an EMBL/GenBank/DDBJ whole genome shotgun (WGS) entry which is preliminary data.</text>
</comment>
<evidence type="ECO:0000259" key="2">
    <source>
        <dbReference type="Pfam" id="PF03712"/>
    </source>
</evidence>
<dbReference type="Gene3D" id="2.60.120.230">
    <property type="match status" value="1"/>
</dbReference>
<name>A0ABT6YA56_9BACT</name>
<keyword evidence="4" id="KW-1185">Reference proteome</keyword>
<accession>A0ABT6YA56</accession>
<gene>
    <name evidence="3" type="ORF">QM524_14735</name>
</gene>
<organism evidence="3 4">
    <name type="scientific">Flectobacillus roseus</name>
    <dbReference type="NCBI Taxonomy" id="502259"/>
    <lineage>
        <taxon>Bacteria</taxon>
        <taxon>Pseudomonadati</taxon>
        <taxon>Bacteroidota</taxon>
        <taxon>Cytophagia</taxon>
        <taxon>Cytophagales</taxon>
        <taxon>Flectobacillaceae</taxon>
        <taxon>Flectobacillus</taxon>
    </lineage>
</organism>
<evidence type="ECO:0000313" key="3">
    <source>
        <dbReference type="EMBL" id="MDI9860467.1"/>
    </source>
</evidence>
<evidence type="ECO:0000313" key="4">
    <source>
        <dbReference type="Proteomes" id="UP001236507"/>
    </source>
</evidence>
<dbReference type="PROSITE" id="PS51257">
    <property type="entry name" value="PROKAR_LIPOPROTEIN"/>
    <property type="match status" value="1"/>
</dbReference>
<dbReference type="InterPro" id="IPR014784">
    <property type="entry name" value="Cu2_ascorb_mOase-like_C"/>
</dbReference>
<dbReference type="EMBL" id="JASHIF010000011">
    <property type="protein sequence ID" value="MDI9860467.1"/>
    <property type="molecule type" value="Genomic_DNA"/>
</dbReference>